<dbReference type="EMBL" id="BAAANF010000002">
    <property type="protein sequence ID" value="GAA1668103.1"/>
    <property type="molecule type" value="Genomic_DNA"/>
</dbReference>
<comment type="caution">
    <text evidence="2">The sequence shown here is derived from an EMBL/GenBank/DDBJ whole genome shotgun (WGS) entry which is preliminary data.</text>
</comment>
<keyword evidence="3" id="KW-1185">Reference proteome</keyword>
<organism evidence="2 3">
    <name type="scientific">Kribbella yunnanensis</name>
    <dbReference type="NCBI Taxonomy" id="190194"/>
    <lineage>
        <taxon>Bacteria</taxon>
        <taxon>Bacillati</taxon>
        <taxon>Actinomycetota</taxon>
        <taxon>Actinomycetes</taxon>
        <taxon>Propionibacteriales</taxon>
        <taxon>Kribbellaceae</taxon>
        <taxon>Kribbella</taxon>
    </lineage>
</organism>
<dbReference type="RefSeq" id="WP_344145266.1">
    <property type="nucleotide sequence ID" value="NZ_BAAANF010000002.1"/>
</dbReference>
<evidence type="ECO:0000313" key="2">
    <source>
        <dbReference type="EMBL" id="GAA1668103.1"/>
    </source>
</evidence>
<feature type="chain" id="PRO_5045156476" evidence="1">
    <location>
        <begin position="27"/>
        <end position="91"/>
    </location>
</feature>
<protein>
    <submittedName>
        <fullName evidence="2">Uncharacterized protein</fullName>
    </submittedName>
</protein>
<evidence type="ECO:0000313" key="3">
    <source>
        <dbReference type="Proteomes" id="UP001500280"/>
    </source>
</evidence>
<feature type="signal peptide" evidence="1">
    <location>
        <begin position="1"/>
        <end position="26"/>
    </location>
</feature>
<reference evidence="2 3" key="1">
    <citation type="journal article" date="2019" name="Int. J. Syst. Evol. Microbiol.">
        <title>The Global Catalogue of Microorganisms (GCM) 10K type strain sequencing project: providing services to taxonomists for standard genome sequencing and annotation.</title>
        <authorList>
            <consortium name="The Broad Institute Genomics Platform"/>
            <consortium name="The Broad Institute Genome Sequencing Center for Infectious Disease"/>
            <person name="Wu L."/>
            <person name="Ma J."/>
        </authorList>
    </citation>
    <scope>NUCLEOTIDE SEQUENCE [LARGE SCALE GENOMIC DNA]</scope>
    <source>
        <strain evidence="2 3">JCM 14307</strain>
    </source>
</reference>
<proteinExistence type="predicted"/>
<accession>A0ABN2GBV1</accession>
<evidence type="ECO:0000256" key="1">
    <source>
        <dbReference type="SAM" id="SignalP"/>
    </source>
</evidence>
<gene>
    <name evidence="2" type="ORF">GCM10009745_08150</name>
</gene>
<dbReference type="Proteomes" id="UP001500280">
    <property type="component" value="Unassembled WGS sequence"/>
</dbReference>
<name>A0ABN2GBV1_9ACTN</name>
<keyword evidence="1" id="KW-0732">Signal</keyword>
<sequence>MHKRKLGIALAGVAATAALISSPVQAVAAPAPVAAPAAVNGDYYFTGEYYTYLNDCKAVGAERVRLGWIAAYACLNGSPAPWDDYELWVRN</sequence>